<evidence type="ECO:0000313" key="2">
    <source>
        <dbReference type="EMBL" id="CAB4171191.1"/>
    </source>
</evidence>
<gene>
    <name evidence="3" type="ORF">UFOVP1091_2</name>
    <name evidence="4" type="ORF">UFOVP1335_44</name>
    <name evidence="5" type="ORF">UFOVP1445_2</name>
    <name evidence="2" type="ORF">UFOVP914_10</name>
</gene>
<dbReference type="EMBL" id="LR796864">
    <property type="protein sequence ID" value="CAB4171191.1"/>
    <property type="molecule type" value="Genomic_DNA"/>
</dbReference>
<proteinExistence type="predicted"/>
<evidence type="ECO:0000313" key="4">
    <source>
        <dbReference type="EMBL" id="CAB4199428.1"/>
    </source>
</evidence>
<evidence type="ECO:0000313" key="3">
    <source>
        <dbReference type="EMBL" id="CAB4182468.1"/>
    </source>
</evidence>
<evidence type="ECO:0000256" key="1">
    <source>
        <dbReference type="SAM" id="MobiDB-lite"/>
    </source>
</evidence>
<organism evidence="4">
    <name type="scientific">uncultured Caudovirales phage</name>
    <dbReference type="NCBI Taxonomy" id="2100421"/>
    <lineage>
        <taxon>Viruses</taxon>
        <taxon>Duplodnaviria</taxon>
        <taxon>Heunggongvirae</taxon>
        <taxon>Uroviricota</taxon>
        <taxon>Caudoviricetes</taxon>
        <taxon>Peduoviridae</taxon>
        <taxon>Maltschvirus</taxon>
        <taxon>Maltschvirus maltsch</taxon>
    </lineage>
</organism>
<protein>
    <submittedName>
        <fullName evidence="4">Uncharacterized protein</fullName>
    </submittedName>
</protein>
<feature type="region of interest" description="Disordered" evidence="1">
    <location>
        <begin position="326"/>
        <end position="360"/>
    </location>
</feature>
<evidence type="ECO:0000313" key="5">
    <source>
        <dbReference type="EMBL" id="CAB4212309.1"/>
    </source>
</evidence>
<reference evidence="4" key="1">
    <citation type="submission" date="2020-05" db="EMBL/GenBank/DDBJ databases">
        <authorList>
            <person name="Chiriac C."/>
            <person name="Salcher M."/>
            <person name="Ghai R."/>
            <person name="Kavagutti S V."/>
        </authorList>
    </citation>
    <scope>NUCLEOTIDE SEQUENCE</scope>
</reference>
<feature type="compositionally biased region" description="Polar residues" evidence="1">
    <location>
        <begin position="326"/>
        <end position="340"/>
    </location>
</feature>
<sequence length="435" mass="47859">MSNAGIDEQQFNAISAFLKSLRSGNSLNASDLNMLNNDILGVFSNTYMPKYIGKTPEQLMSDHAPDFFTVNQTGDQMLMDIASDIANGNDIWTVKQNIKNILRQQPVGTSDIESSEYLQQADMYYNQWNSYKKAERDDAQFKIDNDPFRKNGLPGFDETYDPQQVFAGDFEKTAQRFQDARKAKDAQKQLLAPKTNTSEGGVRVNPDNPKYNPENYLNTDIKNGGLIDAIQGDEQNITDKDFLKQIKDIDKRVKMTLDNEQYAATYYRSPGLNAQKLAASLKEQLNRGLTAGLDPLRGGTGKERSRPYTANEKAAIQQYISSLEQGTPARTKTTVASSKTPEGLKMAQQALQNPVDKKTSAQKGVAASGLSSEYEGSVKQAMIDILANKLATEGRTPLKDALTARGLVASSANTSKTKAGKNYTVKGSQVVPMGK</sequence>
<dbReference type="EMBL" id="LR797381">
    <property type="protein sequence ID" value="CAB4212309.1"/>
    <property type="molecule type" value="Genomic_DNA"/>
</dbReference>
<dbReference type="EMBL" id="LR797033">
    <property type="protein sequence ID" value="CAB4182468.1"/>
    <property type="molecule type" value="Genomic_DNA"/>
</dbReference>
<name>A0A6J5S045_9CAUD</name>
<accession>A0A6J5S045</accession>
<dbReference type="EMBL" id="LR797281">
    <property type="protein sequence ID" value="CAB4199428.1"/>
    <property type="molecule type" value="Genomic_DNA"/>
</dbReference>